<dbReference type="InterPro" id="IPR032710">
    <property type="entry name" value="NTF2-like_dom_sf"/>
</dbReference>
<evidence type="ECO:0000313" key="3">
    <source>
        <dbReference type="Proteomes" id="UP000237889"/>
    </source>
</evidence>
<dbReference type="InterPro" id="IPR037401">
    <property type="entry name" value="SnoaL-like"/>
</dbReference>
<gene>
    <name evidence="2" type="ORF">C6569_01165</name>
</gene>
<dbReference type="Proteomes" id="UP000237889">
    <property type="component" value="Chromosome"/>
</dbReference>
<accession>A0A2S0N775</accession>
<feature type="domain" description="SnoaL-like" evidence="1">
    <location>
        <begin position="21"/>
        <end position="127"/>
    </location>
</feature>
<evidence type="ECO:0000259" key="1">
    <source>
        <dbReference type="Pfam" id="PF12680"/>
    </source>
</evidence>
<dbReference type="RefSeq" id="WP_106747123.1">
    <property type="nucleotide sequence ID" value="NZ_CP027668.1"/>
</dbReference>
<proteinExistence type="predicted"/>
<dbReference type="Pfam" id="PF12680">
    <property type="entry name" value="SnoaL_2"/>
    <property type="match status" value="1"/>
</dbReference>
<sequence>MSQPSLRVITGLPYLKERLAELYAARRNGQAELFAAGFAEDGFMRIVADSRLVPEAGPFRGRVAIAKGVRQLFQRYEYVDGLVVDVIAEFDRAVIRRQLTLRSASTGAVADFDTADFVRFRNGEIAELTQFMDTASLAVLAGRI</sequence>
<protein>
    <recommendedName>
        <fullName evidence="1">SnoaL-like domain-containing protein</fullName>
    </recommendedName>
</protein>
<dbReference type="OrthoDB" id="8480116at2"/>
<dbReference type="EMBL" id="CP027668">
    <property type="protein sequence ID" value="AVO43793.1"/>
    <property type="molecule type" value="Genomic_DNA"/>
</dbReference>
<dbReference type="SUPFAM" id="SSF54427">
    <property type="entry name" value="NTF2-like"/>
    <property type="match status" value="1"/>
</dbReference>
<dbReference type="AlphaFoldDB" id="A0A2S0N775"/>
<dbReference type="Gene3D" id="3.10.450.50">
    <property type="match status" value="1"/>
</dbReference>
<organism evidence="2 3">
    <name type="scientific">Phreatobacter cathodiphilus</name>
    <dbReference type="NCBI Taxonomy" id="1868589"/>
    <lineage>
        <taxon>Bacteria</taxon>
        <taxon>Pseudomonadati</taxon>
        <taxon>Pseudomonadota</taxon>
        <taxon>Alphaproteobacteria</taxon>
        <taxon>Hyphomicrobiales</taxon>
        <taxon>Phreatobacteraceae</taxon>
        <taxon>Phreatobacter</taxon>
    </lineage>
</organism>
<name>A0A2S0N775_9HYPH</name>
<dbReference type="KEGG" id="phr:C6569_01165"/>
<reference evidence="2 3" key="1">
    <citation type="submission" date="2018-03" db="EMBL/GenBank/DDBJ databases">
        <title>Genome sequencing of Phreatobacter sp.</title>
        <authorList>
            <person name="Kim S.-J."/>
            <person name="Heo J."/>
            <person name="Kwon S.-W."/>
        </authorList>
    </citation>
    <scope>NUCLEOTIDE SEQUENCE [LARGE SCALE GENOMIC DNA]</scope>
    <source>
        <strain evidence="2 3">S-12</strain>
    </source>
</reference>
<keyword evidence="3" id="KW-1185">Reference proteome</keyword>
<evidence type="ECO:0000313" key="2">
    <source>
        <dbReference type="EMBL" id="AVO43793.1"/>
    </source>
</evidence>